<feature type="domain" description="Protein kinase" evidence="7">
    <location>
        <begin position="1"/>
        <end position="271"/>
    </location>
</feature>
<dbReference type="Gene3D" id="3.30.200.20">
    <property type="entry name" value="Phosphorylase Kinase, domain 1"/>
    <property type="match status" value="1"/>
</dbReference>
<dbReference type="EMBL" id="JAAWVN010006612">
    <property type="protein sequence ID" value="MBN3290138.1"/>
    <property type="molecule type" value="Genomic_DNA"/>
</dbReference>
<keyword evidence="1" id="KW-0723">Serine/threonine-protein kinase</keyword>
<dbReference type="InterPro" id="IPR008271">
    <property type="entry name" value="Ser/Thr_kinase_AS"/>
</dbReference>
<dbReference type="Gene3D" id="1.10.510.10">
    <property type="entry name" value="Transferase(Phosphotransferase) domain 1"/>
    <property type="match status" value="2"/>
</dbReference>
<reference evidence="8" key="1">
    <citation type="journal article" date="2021" name="Cell">
        <title>Tracing the genetic footprints of vertebrate landing in non-teleost ray-finned fishes.</title>
        <authorList>
            <person name="Bi X."/>
            <person name="Wang K."/>
            <person name="Yang L."/>
            <person name="Pan H."/>
            <person name="Jiang H."/>
            <person name="Wei Q."/>
            <person name="Fang M."/>
            <person name="Yu H."/>
            <person name="Zhu C."/>
            <person name="Cai Y."/>
            <person name="He Y."/>
            <person name="Gan X."/>
            <person name="Zeng H."/>
            <person name="Yu D."/>
            <person name="Zhu Y."/>
            <person name="Jiang H."/>
            <person name="Qiu Q."/>
            <person name="Yang H."/>
            <person name="Zhang Y.E."/>
            <person name="Wang W."/>
            <person name="Zhu M."/>
            <person name="He S."/>
            <person name="Zhang G."/>
        </authorList>
    </citation>
    <scope>NUCLEOTIDE SEQUENCE</scope>
    <source>
        <strain evidence="8">Bchr_001</strain>
    </source>
</reference>
<dbReference type="SUPFAM" id="SSF49265">
    <property type="entry name" value="Fibronectin type III"/>
    <property type="match status" value="1"/>
</dbReference>
<name>A0ABS2YUM6_POLSE</name>
<evidence type="ECO:0000256" key="2">
    <source>
        <dbReference type="ARBA" id="ARBA00022679"/>
    </source>
</evidence>
<evidence type="ECO:0000256" key="1">
    <source>
        <dbReference type="ARBA" id="ARBA00022527"/>
    </source>
</evidence>
<accession>A0ABS2YUM6</accession>
<dbReference type="PANTHER" id="PTHR24342">
    <property type="entry name" value="SERINE/THREONINE-PROTEIN KINASE 17"/>
    <property type="match status" value="1"/>
</dbReference>
<feature type="region of interest" description="Disordered" evidence="6">
    <location>
        <begin position="840"/>
        <end position="873"/>
    </location>
</feature>
<feature type="non-terminal residue" evidence="8">
    <location>
        <position position="1220"/>
    </location>
</feature>
<dbReference type="PANTHER" id="PTHR24342:SF21">
    <property type="entry name" value="TRIO RHO GUANINE NUCLEOTIDE EXCHANGE FACTOR"/>
    <property type="match status" value="1"/>
</dbReference>
<dbReference type="SUPFAM" id="SSF56112">
    <property type="entry name" value="Protein kinase-like (PK-like)"/>
    <property type="match status" value="2"/>
</dbReference>
<keyword evidence="2" id="KW-0808">Transferase</keyword>
<evidence type="ECO:0000313" key="9">
    <source>
        <dbReference type="Proteomes" id="UP001166052"/>
    </source>
</evidence>
<dbReference type="InterPro" id="IPR000719">
    <property type="entry name" value="Prot_kinase_dom"/>
</dbReference>
<keyword evidence="9" id="KW-1185">Reference proteome</keyword>
<dbReference type="PROSITE" id="PS00108">
    <property type="entry name" value="PROTEIN_KINASE_ST"/>
    <property type="match status" value="1"/>
</dbReference>
<feature type="domain" description="Protein kinase" evidence="7">
    <location>
        <begin position="982"/>
        <end position="1220"/>
    </location>
</feature>
<dbReference type="Proteomes" id="UP001166052">
    <property type="component" value="Unassembled WGS sequence"/>
</dbReference>
<gene>
    <name evidence="8" type="primary">Obscn_0</name>
    <name evidence="8" type="ORF">GTO92_0013238</name>
</gene>
<sequence>MSHADDAEAKKSEEHNTLFQGNKLLSFYDIQEEIGRCSGRDILDHLLSKDFVTETQPANIAMAQPVSEEIKICDFGLAKEIDTSLSQYSQFGTPEFVAPEIAFQSPVSKATDIWSIGVLTYLWFSKLLHVHPLLPPYQADNMFWEGVDHEVGHHRLNYSFSHDLLRTQPLGWFCPEFADLSSGGPFGDSFMGFKSIPLMRSIAEILNESSTSTFLTFSQYNMEDKKSLPSASSSYQEESSISKQTANILSSTMDPVSSANIWVKEVETPVLNNIWHESALATKDSPSDLNVSSSVKNTYQLENTQKEEEMLLEQCETIAQKQFGVTVGDARDESDPVVHKKAPCSDIQSDLSAVTMNSLHMSKDENKEAVHFTKIPRHSVIKSTFYSKSTESSPVSTRHCLQQNKARRQLMKAGYSSGILSGLREPLLKHFNINEERTMHLSHGYRSNSLNMLAAISKSSTVDNEQRLFQSRLINSQRSQSLDFFEKKTYLLPISETRTEEYIDTCSDKPEEDFESKERIVSDICDKHDYHSCATVGNDETYTTSNAGNEDFLPEEIKVFTRSKSVPVGLETKLMDHNGIHENTMVALSHDAIGELSHDMLLRHVFAEPQTSKLSAKDVSDLIISQYDTPNSIHFSLKTIETLDNENTGFGLQRTLSESAIKKSHDLSSFHICEDPTRKVNLSFKPEDDSHNSVTHYPAQPDMFMQYPSDILPRPSATHAEIETGASAAYTEEITQRPSSPHLLMQFPENNNELEPELLNLLEGTEMSTNVFDSDDRMTKIKSAGKNIMSEKSYSLTEGSSEWLHEAQHDVTPRSCSSQETKLHSAKLSKHGLFRLFKKSMSVDQPSAPQEKDSPGWSQGQRKTGSTSLFKPNQQSKLGDLSITKKVRASVYNISRAVLGKQVFDKREDLPTSLSCPEVIQVDEDGVMLMWKPIESSESITYNIQYRVEDYHIPLIRAISTGPESSSTLQYQHPHLQMHKTYTFMSEINRGRFSIIRQCREDLTDIIFAAKITPYKAERRQAILQEYHILKKLQHSNVVKLQAAFITPKYLVLIEELCAGRELLHTLAERDSYTEMEVREFLLQILHGTEYLHSNHIIHLDLKSENIIVSENNVLKIVDFGCAQEFTPGSSWLVDKIKEICEIKAPEILEGNAVEPVTDVWSVGFLAFEMLSADCPFASDIDCEKEKNIKKGKVKFGRCYPGLTEGAVTFLKNTLNHKPW</sequence>
<protein>
    <submittedName>
        <fullName evidence="8">OBSCN protein</fullName>
    </submittedName>
</protein>
<evidence type="ECO:0000313" key="8">
    <source>
        <dbReference type="EMBL" id="MBN3290138.1"/>
    </source>
</evidence>
<proteinExistence type="predicted"/>
<feature type="non-terminal residue" evidence="8">
    <location>
        <position position="1"/>
    </location>
</feature>
<keyword evidence="5" id="KW-0067">ATP-binding</keyword>
<dbReference type="SMART" id="SM00220">
    <property type="entry name" value="S_TKc"/>
    <property type="match status" value="1"/>
</dbReference>
<keyword evidence="3" id="KW-0547">Nucleotide-binding</keyword>
<dbReference type="InterPro" id="IPR036116">
    <property type="entry name" value="FN3_sf"/>
</dbReference>
<dbReference type="Pfam" id="PF00069">
    <property type="entry name" value="Pkinase"/>
    <property type="match status" value="2"/>
</dbReference>
<organism evidence="8 9">
    <name type="scientific">Polypterus senegalus</name>
    <name type="common">Senegal bichir</name>
    <dbReference type="NCBI Taxonomy" id="55291"/>
    <lineage>
        <taxon>Eukaryota</taxon>
        <taxon>Metazoa</taxon>
        <taxon>Chordata</taxon>
        <taxon>Craniata</taxon>
        <taxon>Vertebrata</taxon>
        <taxon>Euteleostomi</taxon>
        <taxon>Actinopterygii</taxon>
        <taxon>Polypteriformes</taxon>
        <taxon>Polypteridae</taxon>
        <taxon>Polypterus</taxon>
    </lineage>
</organism>
<evidence type="ECO:0000256" key="6">
    <source>
        <dbReference type="SAM" id="MobiDB-lite"/>
    </source>
</evidence>
<comment type="caution">
    <text evidence="8">The sequence shown here is derived from an EMBL/GenBank/DDBJ whole genome shotgun (WGS) entry which is preliminary data.</text>
</comment>
<dbReference type="InterPro" id="IPR011009">
    <property type="entry name" value="Kinase-like_dom_sf"/>
</dbReference>
<keyword evidence="4" id="KW-0418">Kinase</keyword>
<feature type="compositionally biased region" description="Polar residues" evidence="6">
    <location>
        <begin position="856"/>
        <end position="873"/>
    </location>
</feature>
<evidence type="ECO:0000256" key="3">
    <source>
        <dbReference type="ARBA" id="ARBA00022741"/>
    </source>
</evidence>
<dbReference type="PROSITE" id="PS50011">
    <property type="entry name" value="PROTEIN_KINASE_DOM"/>
    <property type="match status" value="2"/>
</dbReference>
<evidence type="ECO:0000256" key="4">
    <source>
        <dbReference type="ARBA" id="ARBA00022777"/>
    </source>
</evidence>
<evidence type="ECO:0000256" key="5">
    <source>
        <dbReference type="ARBA" id="ARBA00022840"/>
    </source>
</evidence>
<evidence type="ECO:0000259" key="7">
    <source>
        <dbReference type="PROSITE" id="PS50011"/>
    </source>
</evidence>